<name>A0A7S8E720_9CHLR</name>
<evidence type="ECO:0000313" key="3">
    <source>
        <dbReference type="Proteomes" id="UP000594468"/>
    </source>
</evidence>
<sequence length="464" mass="51920">MKRRIVLLSLLLLFISSIGQAQQDFSPANRFGIVEGFWFPDVTCDLGVGWERIIFDWAQHQPTGPEDWHTLNVDDRWLKAASACNREVVALLKTTPAWATDGTPGPGVPRGLYLPYDDPGNTWGQFVSKTAAYYASRGVSRFIIWNEPDIDPETYGFEYEGDLEDYFRMVKVAYLAARSANPAARIHLAGTTYWHDVNEGRTPYIERLLDRIMQDPDAAANNYYFDVVSLHVYFRSETVYDLVQRVQRSLDEHGLQNKAIWINETNAAPTDDPNWPVDRPVYDLDLSHQASYLVQAVALALAADAERIAVYKLYDQDLPPNAESFGILSPANAQSRPAYETYHMLVGQFADVTNATMAQTETLTGVLLQHENGRQTLVAWARTEAHATVNIQLDDDKAYRTTLQGEFLIVPTQDGVYSVPLDAAHCTDVDGCFIGGEPLILTAYGPIMITEQTPDGVTPLEFAD</sequence>
<keyword evidence="3" id="KW-1185">Reference proteome</keyword>
<evidence type="ECO:0000313" key="2">
    <source>
        <dbReference type="EMBL" id="QPC81551.1"/>
    </source>
</evidence>
<dbReference type="InterPro" id="IPR051923">
    <property type="entry name" value="Glycosyl_Hydrolase_39"/>
</dbReference>
<dbReference type="EMBL" id="CP062983">
    <property type="protein sequence ID" value="QPC81551.1"/>
    <property type="molecule type" value="Genomic_DNA"/>
</dbReference>
<dbReference type="Proteomes" id="UP000594468">
    <property type="component" value="Chromosome"/>
</dbReference>
<reference evidence="2 3" key="1">
    <citation type="submission" date="2020-02" db="EMBL/GenBank/DDBJ databases">
        <authorList>
            <person name="Zheng R.K."/>
            <person name="Sun C.M."/>
        </authorList>
    </citation>
    <scope>NUCLEOTIDE SEQUENCE [LARGE SCALE GENOMIC DNA]</scope>
    <source>
        <strain evidence="3">rifampicinis</strain>
    </source>
</reference>
<evidence type="ECO:0000256" key="1">
    <source>
        <dbReference type="SAM" id="SignalP"/>
    </source>
</evidence>
<dbReference type="AlphaFoldDB" id="A0A7S8E720"/>
<dbReference type="SUPFAM" id="SSF51445">
    <property type="entry name" value="(Trans)glycosidases"/>
    <property type="match status" value="1"/>
</dbReference>
<dbReference type="PANTHER" id="PTHR12631">
    <property type="entry name" value="ALPHA-L-IDURONIDASE"/>
    <property type="match status" value="1"/>
</dbReference>
<feature type="chain" id="PRO_5033032583" description="Asl1-like glycosyl hydrolase catalytic domain-containing protein" evidence="1">
    <location>
        <begin position="22"/>
        <end position="464"/>
    </location>
</feature>
<dbReference type="InterPro" id="IPR017853">
    <property type="entry name" value="GH"/>
</dbReference>
<keyword evidence="1" id="KW-0732">Signal</keyword>
<dbReference type="KEGG" id="pmet:G4Y79_17915"/>
<protein>
    <recommendedName>
        <fullName evidence="4">Asl1-like glycosyl hydrolase catalytic domain-containing protein</fullName>
    </recommendedName>
</protein>
<feature type="signal peptide" evidence="1">
    <location>
        <begin position="1"/>
        <end position="21"/>
    </location>
</feature>
<dbReference type="GO" id="GO:0004553">
    <property type="term" value="F:hydrolase activity, hydrolyzing O-glycosyl compounds"/>
    <property type="evidence" value="ECO:0007669"/>
    <property type="project" value="TreeGrafter"/>
</dbReference>
<dbReference type="Gene3D" id="3.20.20.80">
    <property type="entry name" value="Glycosidases"/>
    <property type="match status" value="1"/>
</dbReference>
<organism evidence="2 3">
    <name type="scientific">Phototrophicus methaneseepsis</name>
    <dbReference type="NCBI Taxonomy" id="2710758"/>
    <lineage>
        <taxon>Bacteria</taxon>
        <taxon>Bacillati</taxon>
        <taxon>Chloroflexota</taxon>
        <taxon>Candidatus Thermofontia</taxon>
        <taxon>Phototrophicales</taxon>
        <taxon>Phototrophicaceae</taxon>
        <taxon>Phototrophicus</taxon>
    </lineage>
</organism>
<dbReference type="PANTHER" id="PTHR12631:SF10">
    <property type="entry name" value="BETA-XYLOSIDASE-LIKE PROTEIN-RELATED"/>
    <property type="match status" value="1"/>
</dbReference>
<dbReference type="RefSeq" id="WP_195169623.1">
    <property type="nucleotide sequence ID" value="NZ_CP062983.1"/>
</dbReference>
<proteinExistence type="predicted"/>
<gene>
    <name evidence="2" type="ORF">G4Y79_17915</name>
</gene>
<accession>A0A7S8E720</accession>
<evidence type="ECO:0008006" key="4">
    <source>
        <dbReference type="Google" id="ProtNLM"/>
    </source>
</evidence>